<dbReference type="Gene3D" id="3.40.50.2000">
    <property type="entry name" value="Glycogen Phosphorylase B"/>
    <property type="match status" value="2"/>
</dbReference>
<dbReference type="AlphaFoldDB" id="A0A317PW15"/>
<sequence length="417" mass="47963">MIGKQDTHKLIMKKDKPKVLFLSFYLPYKESVSIIQNDSWPQIQTVNFLEKFVKSTLFKNNHFDIEFISAPPVTDYPNFRKIFFRKKIYKDNSHGVDKKIISIAFLNLPIIKILTRFFSFLIEMIFRKDTPHAAIICFSIHLPMLFSSYIVSRFKKIPLIGVWTDPPNIPNEFDPYVKRKLRKAEAYLVQYLMKRCDAVIALTECLAVDFSQANSTKYLILNGFAPDVKCSAKIRNSTKLTIVHIGSLMERYGLKLLIDAFDELRLEDVELVFYGVGDVIPYLEKIIEKNSAIKYNGFLNPDQVTHVLNQADFLINCRDPNADLVKYSFPSKMLEYLASGTPIITTLLPSFSRDIDRSVIPINGYDKESIKEAILIAKNINDRRYNDLSKSSLTVARSFTVESQSTLIQSFITSVIK</sequence>
<dbReference type="SUPFAM" id="SSF53756">
    <property type="entry name" value="UDP-Glycosyltransferase/glycogen phosphorylase"/>
    <property type="match status" value="1"/>
</dbReference>
<dbReference type="Proteomes" id="UP000246964">
    <property type="component" value="Unassembled WGS sequence"/>
</dbReference>
<keyword evidence="2" id="KW-0472">Membrane</keyword>
<name>A0A317PW15_9GAMM</name>
<dbReference type="PANTHER" id="PTHR46401">
    <property type="entry name" value="GLYCOSYLTRANSFERASE WBBK-RELATED"/>
    <property type="match status" value="1"/>
</dbReference>
<organism evidence="3 4">
    <name type="scientific">Pseudidiomarina maritima</name>
    <dbReference type="NCBI Taxonomy" id="519453"/>
    <lineage>
        <taxon>Bacteria</taxon>
        <taxon>Pseudomonadati</taxon>
        <taxon>Pseudomonadota</taxon>
        <taxon>Gammaproteobacteria</taxon>
        <taxon>Alteromonadales</taxon>
        <taxon>Idiomarinaceae</taxon>
        <taxon>Pseudidiomarina</taxon>
    </lineage>
</organism>
<evidence type="ECO:0000256" key="1">
    <source>
        <dbReference type="ARBA" id="ARBA00022679"/>
    </source>
</evidence>
<keyword evidence="4" id="KW-1185">Reference proteome</keyword>
<reference evidence="3 4" key="1">
    <citation type="submission" date="2018-05" db="EMBL/GenBank/DDBJ databases">
        <title>Freshwater and sediment microbial communities from various areas in North America, analyzing microbe dynamics in response to fracking.</title>
        <authorList>
            <person name="Lamendella R."/>
        </authorList>
    </citation>
    <scope>NUCLEOTIDE SEQUENCE [LARGE SCALE GENOMIC DNA]</scope>
    <source>
        <strain evidence="3 4">125B1</strain>
    </source>
</reference>
<dbReference type="OrthoDB" id="8756565at2"/>
<dbReference type="GO" id="GO:0016757">
    <property type="term" value="F:glycosyltransferase activity"/>
    <property type="evidence" value="ECO:0007669"/>
    <property type="project" value="TreeGrafter"/>
</dbReference>
<evidence type="ECO:0000313" key="4">
    <source>
        <dbReference type="Proteomes" id="UP000246964"/>
    </source>
</evidence>
<proteinExistence type="predicted"/>
<dbReference type="Pfam" id="PF13692">
    <property type="entry name" value="Glyco_trans_1_4"/>
    <property type="match status" value="1"/>
</dbReference>
<dbReference type="GO" id="GO:0009103">
    <property type="term" value="P:lipopolysaccharide biosynthetic process"/>
    <property type="evidence" value="ECO:0007669"/>
    <property type="project" value="TreeGrafter"/>
</dbReference>
<dbReference type="PANTHER" id="PTHR46401:SF2">
    <property type="entry name" value="GLYCOSYLTRANSFERASE WBBK-RELATED"/>
    <property type="match status" value="1"/>
</dbReference>
<keyword evidence="2" id="KW-0812">Transmembrane</keyword>
<evidence type="ECO:0000256" key="2">
    <source>
        <dbReference type="SAM" id="Phobius"/>
    </source>
</evidence>
<gene>
    <name evidence="3" type="ORF">DET45_12911</name>
</gene>
<feature type="transmembrane region" description="Helical" evidence="2">
    <location>
        <begin position="100"/>
        <end position="126"/>
    </location>
</feature>
<evidence type="ECO:0000313" key="3">
    <source>
        <dbReference type="EMBL" id="PWW06859.1"/>
    </source>
</evidence>
<accession>A0A317PW15</accession>
<protein>
    <submittedName>
        <fullName evidence="3">Glycosyltransferase involved in cell wall biosynthesis</fullName>
    </submittedName>
</protein>
<feature type="transmembrane region" description="Helical" evidence="2">
    <location>
        <begin position="132"/>
        <end position="151"/>
    </location>
</feature>
<keyword evidence="1 3" id="KW-0808">Transferase</keyword>
<dbReference type="RefSeq" id="WP_110077019.1">
    <property type="nucleotide sequence ID" value="NZ_QGTT01000029.1"/>
</dbReference>
<comment type="caution">
    <text evidence="3">The sequence shown here is derived from an EMBL/GenBank/DDBJ whole genome shotgun (WGS) entry which is preliminary data.</text>
</comment>
<keyword evidence="2" id="KW-1133">Transmembrane helix</keyword>
<dbReference type="EMBL" id="QGTT01000029">
    <property type="protein sequence ID" value="PWW06859.1"/>
    <property type="molecule type" value="Genomic_DNA"/>
</dbReference>